<feature type="compositionally biased region" description="Low complexity" evidence="1">
    <location>
        <begin position="1"/>
        <end position="22"/>
    </location>
</feature>
<accession>A0AAD8H1S0</accession>
<evidence type="ECO:0000256" key="1">
    <source>
        <dbReference type="SAM" id="MobiDB-lite"/>
    </source>
</evidence>
<dbReference type="AlphaFoldDB" id="A0AAD8H1S0"/>
<feature type="region of interest" description="Disordered" evidence="1">
    <location>
        <begin position="86"/>
        <end position="175"/>
    </location>
</feature>
<evidence type="ECO:0000313" key="3">
    <source>
        <dbReference type="Proteomes" id="UP001237642"/>
    </source>
</evidence>
<dbReference type="PANTHER" id="PTHR34280">
    <property type="entry name" value="OS01G0920100 PROTEIN"/>
    <property type="match status" value="1"/>
</dbReference>
<name>A0AAD8H1S0_9APIA</name>
<dbReference type="Proteomes" id="UP001237642">
    <property type="component" value="Unassembled WGS sequence"/>
</dbReference>
<protein>
    <submittedName>
        <fullName evidence="2">Triacylglycerol lipase 2-like</fullName>
    </submittedName>
</protein>
<proteinExistence type="predicted"/>
<dbReference type="InterPro" id="IPR038947">
    <property type="entry name" value="At3g27210-like"/>
</dbReference>
<comment type="caution">
    <text evidence="2">The sequence shown here is derived from an EMBL/GenBank/DDBJ whole genome shotgun (WGS) entry which is preliminary data.</text>
</comment>
<feature type="compositionally biased region" description="Polar residues" evidence="1">
    <location>
        <begin position="149"/>
        <end position="170"/>
    </location>
</feature>
<gene>
    <name evidence="2" type="ORF">POM88_043864</name>
</gene>
<dbReference type="EMBL" id="JAUIZM010000010">
    <property type="protein sequence ID" value="KAK1359390.1"/>
    <property type="molecule type" value="Genomic_DNA"/>
</dbReference>
<evidence type="ECO:0000313" key="2">
    <source>
        <dbReference type="EMBL" id="KAK1359390.1"/>
    </source>
</evidence>
<feature type="region of interest" description="Disordered" evidence="1">
    <location>
        <begin position="1"/>
        <end position="31"/>
    </location>
</feature>
<keyword evidence="3" id="KW-1185">Reference proteome</keyword>
<dbReference type="PANTHER" id="PTHR34280:SF2">
    <property type="entry name" value="OS01G0920100 PROTEIN"/>
    <property type="match status" value="1"/>
</dbReference>
<reference evidence="2" key="1">
    <citation type="submission" date="2023-02" db="EMBL/GenBank/DDBJ databases">
        <title>Genome of toxic invasive species Heracleum sosnowskyi carries increased number of genes despite the absence of recent whole-genome duplications.</title>
        <authorList>
            <person name="Schelkunov M."/>
            <person name="Shtratnikova V."/>
            <person name="Makarenko M."/>
            <person name="Klepikova A."/>
            <person name="Omelchenko D."/>
            <person name="Novikova G."/>
            <person name="Obukhova E."/>
            <person name="Bogdanov V."/>
            <person name="Penin A."/>
            <person name="Logacheva M."/>
        </authorList>
    </citation>
    <scope>NUCLEOTIDE SEQUENCE</scope>
    <source>
        <strain evidence="2">Hsosn_3</strain>
        <tissue evidence="2">Leaf</tissue>
    </source>
</reference>
<reference evidence="2" key="2">
    <citation type="submission" date="2023-05" db="EMBL/GenBank/DDBJ databases">
        <authorList>
            <person name="Schelkunov M.I."/>
        </authorList>
    </citation>
    <scope>NUCLEOTIDE SEQUENCE</scope>
    <source>
        <strain evidence="2">Hsosn_3</strain>
        <tissue evidence="2">Leaf</tissue>
    </source>
</reference>
<feature type="compositionally biased region" description="Basic and acidic residues" evidence="1">
    <location>
        <begin position="131"/>
        <end position="143"/>
    </location>
</feature>
<organism evidence="2 3">
    <name type="scientific">Heracleum sosnowskyi</name>
    <dbReference type="NCBI Taxonomy" id="360622"/>
    <lineage>
        <taxon>Eukaryota</taxon>
        <taxon>Viridiplantae</taxon>
        <taxon>Streptophyta</taxon>
        <taxon>Embryophyta</taxon>
        <taxon>Tracheophyta</taxon>
        <taxon>Spermatophyta</taxon>
        <taxon>Magnoliopsida</taxon>
        <taxon>eudicotyledons</taxon>
        <taxon>Gunneridae</taxon>
        <taxon>Pentapetalae</taxon>
        <taxon>asterids</taxon>
        <taxon>campanulids</taxon>
        <taxon>Apiales</taxon>
        <taxon>Apiaceae</taxon>
        <taxon>Apioideae</taxon>
        <taxon>apioid superclade</taxon>
        <taxon>Tordylieae</taxon>
        <taxon>Tordyliinae</taxon>
        <taxon>Heracleum</taxon>
    </lineage>
</organism>
<sequence>MGSCISSSSKQHQQQQQQQQPEDSSDMKFGLPFVSKTNNHLIIPSPVKQKSLSIPVTGSKDETFFDSNVWLDSDCDDDFMSVNGEFTPSRGNTPVHHNFTTGAPRVDKTGATDLTPNGRPEPSPTDKKHRLSDLFKESLRAEHNEDEQNTSGSATPYASSFQSSERTPNGNFKVRSLRSIQCCLPSLRSSSFNERKKKMSPVGTIA</sequence>